<sequence length="24" mass="2798">MPSSEEHFNSGFRRETCSSKVLLR</sequence>
<evidence type="ECO:0000313" key="3">
    <source>
        <dbReference type="Proteomes" id="UP000593574"/>
    </source>
</evidence>
<evidence type="ECO:0000256" key="1">
    <source>
        <dbReference type="SAM" id="MobiDB-lite"/>
    </source>
</evidence>
<proteinExistence type="predicted"/>
<comment type="caution">
    <text evidence="2">The sequence shown here is derived from an EMBL/GenBank/DDBJ whole genome shotgun (WGS) entry which is preliminary data.</text>
</comment>
<protein>
    <submittedName>
        <fullName evidence="2">Uncharacterized protein</fullName>
    </submittedName>
</protein>
<dbReference type="AlphaFoldDB" id="A0A7J9AK56"/>
<name>A0A7J9AK56_9ROSI</name>
<evidence type="ECO:0000313" key="2">
    <source>
        <dbReference type="EMBL" id="MBA0723819.1"/>
    </source>
</evidence>
<gene>
    <name evidence="2" type="ORF">Golax_004367</name>
</gene>
<feature type="region of interest" description="Disordered" evidence="1">
    <location>
        <begin position="1"/>
        <end position="24"/>
    </location>
</feature>
<dbReference type="Proteomes" id="UP000593574">
    <property type="component" value="Unassembled WGS sequence"/>
</dbReference>
<feature type="compositionally biased region" description="Basic and acidic residues" evidence="1">
    <location>
        <begin position="1"/>
        <end position="17"/>
    </location>
</feature>
<accession>A0A7J9AK56</accession>
<reference evidence="2 3" key="1">
    <citation type="journal article" date="2019" name="Genome Biol. Evol.">
        <title>Insights into the evolution of the New World diploid cottons (Gossypium, subgenus Houzingenia) based on genome sequencing.</title>
        <authorList>
            <person name="Grover C.E."/>
            <person name="Arick M.A. 2nd"/>
            <person name="Thrash A."/>
            <person name="Conover J.L."/>
            <person name="Sanders W.S."/>
            <person name="Peterson D.G."/>
            <person name="Frelichowski J.E."/>
            <person name="Scheffler J.A."/>
            <person name="Scheffler B.E."/>
            <person name="Wendel J.F."/>
        </authorList>
    </citation>
    <scope>NUCLEOTIDE SEQUENCE [LARGE SCALE GENOMIC DNA]</scope>
    <source>
        <strain evidence="2">4</strain>
        <tissue evidence="2">Leaf</tissue>
    </source>
</reference>
<dbReference type="EMBL" id="JABEZV010000010">
    <property type="protein sequence ID" value="MBA0723819.1"/>
    <property type="molecule type" value="Genomic_DNA"/>
</dbReference>
<organism evidence="2 3">
    <name type="scientific">Gossypium laxum</name>
    <dbReference type="NCBI Taxonomy" id="34288"/>
    <lineage>
        <taxon>Eukaryota</taxon>
        <taxon>Viridiplantae</taxon>
        <taxon>Streptophyta</taxon>
        <taxon>Embryophyta</taxon>
        <taxon>Tracheophyta</taxon>
        <taxon>Spermatophyta</taxon>
        <taxon>Magnoliopsida</taxon>
        <taxon>eudicotyledons</taxon>
        <taxon>Gunneridae</taxon>
        <taxon>Pentapetalae</taxon>
        <taxon>rosids</taxon>
        <taxon>malvids</taxon>
        <taxon>Malvales</taxon>
        <taxon>Malvaceae</taxon>
        <taxon>Malvoideae</taxon>
        <taxon>Gossypium</taxon>
    </lineage>
</organism>
<keyword evidence="3" id="KW-1185">Reference proteome</keyword>